<comment type="caution">
    <text evidence="2">The sequence shown here is derived from an EMBL/GenBank/DDBJ whole genome shotgun (WGS) entry which is preliminary data.</text>
</comment>
<dbReference type="EMBL" id="WJBH02000005">
    <property type="protein sequence ID" value="KAI9558385.1"/>
    <property type="molecule type" value="Genomic_DNA"/>
</dbReference>
<evidence type="ECO:0000313" key="3">
    <source>
        <dbReference type="Proteomes" id="UP000820818"/>
    </source>
</evidence>
<organism evidence="2 3">
    <name type="scientific">Daphnia sinensis</name>
    <dbReference type="NCBI Taxonomy" id="1820382"/>
    <lineage>
        <taxon>Eukaryota</taxon>
        <taxon>Metazoa</taxon>
        <taxon>Ecdysozoa</taxon>
        <taxon>Arthropoda</taxon>
        <taxon>Crustacea</taxon>
        <taxon>Branchiopoda</taxon>
        <taxon>Diplostraca</taxon>
        <taxon>Cladocera</taxon>
        <taxon>Anomopoda</taxon>
        <taxon>Daphniidae</taxon>
        <taxon>Daphnia</taxon>
        <taxon>Daphnia similis group</taxon>
    </lineage>
</organism>
<feature type="compositionally biased region" description="Basic and acidic residues" evidence="1">
    <location>
        <begin position="8"/>
        <end position="23"/>
    </location>
</feature>
<name>A0AAD5L929_9CRUS</name>
<reference evidence="2 3" key="1">
    <citation type="submission" date="2022-05" db="EMBL/GenBank/DDBJ databases">
        <title>A multi-omics perspective on studying reproductive biology in Daphnia sinensis.</title>
        <authorList>
            <person name="Jia J."/>
        </authorList>
    </citation>
    <scope>NUCLEOTIDE SEQUENCE [LARGE SCALE GENOMIC DNA]</scope>
    <source>
        <strain evidence="2 3">WSL</strain>
    </source>
</reference>
<keyword evidence="3" id="KW-1185">Reference proteome</keyword>
<feature type="region of interest" description="Disordered" evidence="1">
    <location>
        <begin position="57"/>
        <end position="110"/>
    </location>
</feature>
<sequence>MIKAVANVRHEDKPVGERKTENEQIRDVLSELVRSVKKLYLNKKDVLYPSNTQYRRQVSFHAPMGSQQDSNGRAPPQRFNNNNGNRQFVNPQNRPSNCGSPAPRPPTDFNNRPLQSSVICYFCGYRGHIQ</sequence>
<dbReference type="AlphaFoldDB" id="A0AAD5L929"/>
<dbReference type="Proteomes" id="UP000820818">
    <property type="component" value="Linkage Group LG5"/>
</dbReference>
<evidence type="ECO:0000313" key="2">
    <source>
        <dbReference type="EMBL" id="KAI9558385.1"/>
    </source>
</evidence>
<feature type="compositionally biased region" description="Low complexity" evidence="1">
    <location>
        <begin position="75"/>
        <end position="93"/>
    </location>
</feature>
<feature type="region of interest" description="Disordered" evidence="1">
    <location>
        <begin position="1"/>
        <end position="23"/>
    </location>
</feature>
<proteinExistence type="predicted"/>
<protein>
    <submittedName>
        <fullName evidence="2">Uncharacterized protein</fullName>
    </submittedName>
</protein>
<accession>A0AAD5L929</accession>
<gene>
    <name evidence="2" type="ORF">GHT06_015160</name>
</gene>
<evidence type="ECO:0000256" key="1">
    <source>
        <dbReference type="SAM" id="MobiDB-lite"/>
    </source>
</evidence>